<dbReference type="PANTHER" id="PTHR43877">
    <property type="entry name" value="AMINOALKYLPHOSPHONATE N-ACETYLTRANSFERASE-RELATED-RELATED"/>
    <property type="match status" value="1"/>
</dbReference>
<dbReference type="SUPFAM" id="SSF55729">
    <property type="entry name" value="Acyl-CoA N-acyltransferases (Nat)"/>
    <property type="match status" value="2"/>
</dbReference>
<dbReference type="InterPro" id="IPR016181">
    <property type="entry name" value="Acyl_CoA_acyltransferase"/>
</dbReference>
<proteinExistence type="predicted"/>
<evidence type="ECO:0000256" key="2">
    <source>
        <dbReference type="ARBA" id="ARBA00023315"/>
    </source>
</evidence>
<dbReference type="Gene3D" id="3.40.630.30">
    <property type="match status" value="1"/>
</dbReference>
<evidence type="ECO:0000313" key="6">
    <source>
        <dbReference type="Proteomes" id="UP000283128"/>
    </source>
</evidence>
<comment type="caution">
    <text evidence="5">The sequence shown here is derived from an EMBL/GenBank/DDBJ whole genome shotgun (WGS) entry which is preliminary data.</text>
</comment>
<keyword evidence="6" id="KW-1185">Reference proteome</keyword>
<dbReference type="AlphaFoldDB" id="A0A437PJ27"/>
<dbReference type="Proteomes" id="UP000283128">
    <property type="component" value="Unassembled WGS sequence"/>
</dbReference>
<protein>
    <submittedName>
        <fullName evidence="5">GNAT family N-acetyltransferase</fullName>
    </submittedName>
</protein>
<dbReference type="OrthoDB" id="4119890at2"/>
<evidence type="ECO:0000256" key="1">
    <source>
        <dbReference type="ARBA" id="ARBA00022679"/>
    </source>
</evidence>
<keyword evidence="1 5" id="KW-0808">Transferase</keyword>
<feature type="domain" description="N-acetyltransferase" evidence="4">
    <location>
        <begin position="63"/>
        <end position="195"/>
    </location>
</feature>
<dbReference type="InterPro" id="IPR000182">
    <property type="entry name" value="GNAT_dom"/>
</dbReference>
<dbReference type="Pfam" id="PF00583">
    <property type="entry name" value="Acetyltransf_1"/>
    <property type="match status" value="2"/>
</dbReference>
<accession>A0A437PJ27</accession>
<dbReference type="GO" id="GO:0016747">
    <property type="term" value="F:acyltransferase activity, transferring groups other than amino-acyl groups"/>
    <property type="evidence" value="ECO:0007669"/>
    <property type="project" value="InterPro"/>
</dbReference>
<dbReference type="EMBL" id="RZYA01000011">
    <property type="protein sequence ID" value="RVU22301.1"/>
    <property type="molecule type" value="Genomic_DNA"/>
</dbReference>
<organism evidence="5 6">
    <name type="scientific">Streptomyces antnestii</name>
    <dbReference type="NCBI Taxonomy" id="2494256"/>
    <lineage>
        <taxon>Bacteria</taxon>
        <taxon>Bacillati</taxon>
        <taxon>Actinomycetota</taxon>
        <taxon>Actinomycetes</taxon>
        <taxon>Kitasatosporales</taxon>
        <taxon>Streptomycetaceae</taxon>
        <taxon>Streptomyces</taxon>
    </lineage>
</organism>
<sequence length="375" mass="40579">MRGATGHAFRGEGHSRLLPSRTGARSRPGRRPLPDRVAAPWPPKHHARHRTARDQSHCGGRTRRLRSAGPEPAPQGADLTPHLTPLTDPTVGPDARRLVWLASDADGNPVGSAFMRLADRDGQRHLAELSLQVHPAERRHGVGTRLLDAAVTAAKDDGRRSLVAPADDASPADLFLAARGFRRVLNMTYARLPLADADVSALERTVLAAHPGYRLISWEGTVPDHLAATFTASRRAMDDMPMDDTDYGKVEWTVDRVRAAAAAVERRGELLDTVAAIDASDGSVVGFTELVVPGDGTGDGQHYGTGVLPEHRGHGLARWMKAESILRARGRHPGLSGLLTDTADSNTHMRAVNDGLGYAPTHRTYQYQLDLQRGH</sequence>
<evidence type="ECO:0000256" key="3">
    <source>
        <dbReference type="SAM" id="MobiDB-lite"/>
    </source>
</evidence>
<name>A0A437PJ27_9ACTN</name>
<dbReference type="PROSITE" id="PS51186">
    <property type="entry name" value="GNAT"/>
    <property type="match status" value="2"/>
</dbReference>
<evidence type="ECO:0000259" key="4">
    <source>
        <dbReference type="PROSITE" id="PS51186"/>
    </source>
</evidence>
<evidence type="ECO:0000313" key="5">
    <source>
        <dbReference type="EMBL" id="RVU22301.1"/>
    </source>
</evidence>
<dbReference type="CDD" id="cd04301">
    <property type="entry name" value="NAT_SF"/>
    <property type="match status" value="2"/>
</dbReference>
<feature type="compositionally biased region" description="Low complexity" evidence="3">
    <location>
        <begin position="78"/>
        <end position="90"/>
    </location>
</feature>
<dbReference type="InterPro" id="IPR050832">
    <property type="entry name" value="Bact_Acetyltransf"/>
</dbReference>
<feature type="region of interest" description="Disordered" evidence="3">
    <location>
        <begin position="1"/>
        <end position="91"/>
    </location>
</feature>
<dbReference type="PANTHER" id="PTHR43877:SF1">
    <property type="entry name" value="ACETYLTRANSFERASE"/>
    <property type="match status" value="1"/>
</dbReference>
<gene>
    <name evidence="5" type="ORF">EOT10_22935</name>
</gene>
<feature type="domain" description="N-acetyltransferase" evidence="4">
    <location>
        <begin position="235"/>
        <end position="375"/>
    </location>
</feature>
<keyword evidence="2" id="KW-0012">Acyltransferase</keyword>
<reference evidence="5 6" key="1">
    <citation type="submission" date="2019-01" db="EMBL/GenBank/DDBJ databases">
        <title>Genome sequences of Streptomyces and Rhizobium isolates collected from root and soil.</title>
        <authorList>
            <person name="Chhettri S."/>
            <person name="Sevigny J.L."/>
            <person name="Sen A."/>
            <person name="Ennis N."/>
            <person name="Tisa L."/>
        </authorList>
    </citation>
    <scope>NUCLEOTIDE SEQUENCE [LARGE SCALE GENOMIC DNA]</scope>
    <source>
        <strain evidence="5 6">San01</strain>
    </source>
</reference>